<reference evidence="9" key="2">
    <citation type="submission" date="2025-08" db="UniProtKB">
        <authorList>
            <consortium name="RefSeq"/>
        </authorList>
    </citation>
    <scope>IDENTIFICATION</scope>
    <source>
        <tissue evidence="9">Whole organism</tissue>
    </source>
</reference>
<name>A0A9C6U6A9_FRAOC</name>
<dbReference type="GO" id="GO:0032869">
    <property type="term" value="P:cellular response to insulin stimulus"/>
    <property type="evidence" value="ECO:0007669"/>
    <property type="project" value="TreeGrafter"/>
</dbReference>
<dbReference type="SMART" id="SM00775">
    <property type="entry name" value="LNS2"/>
    <property type="match status" value="1"/>
</dbReference>
<dbReference type="SUPFAM" id="SSF56784">
    <property type="entry name" value="HAD-like"/>
    <property type="match status" value="1"/>
</dbReference>
<dbReference type="OrthoDB" id="4567at2759"/>
<evidence type="ECO:0000256" key="2">
    <source>
        <dbReference type="ARBA" id="ARBA00001946"/>
    </source>
</evidence>
<evidence type="ECO:0000256" key="4">
    <source>
        <dbReference type="ARBA" id="ARBA00012638"/>
    </source>
</evidence>
<dbReference type="GO" id="GO:0009062">
    <property type="term" value="P:fatty acid catabolic process"/>
    <property type="evidence" value="ECO:0007669"/>
    <property type="project" value="TreeGrafter"/>
</dbReference>
<reference evidence="9" key="1">
    <citation type="journal article" date="2018" name="Proc. Natl. Acad. Sci. U.S.A.">
        <title>Phylogenomics and the evolution of hemipteroid insects.</title>
        <authorList>
            <person name="Johnson K.P."/>
            <person name="Dietrich C.H."/>
            <person name="Friedrich F."/>
            <person name="Beutel R.G."/>
            <person name="Wipfler B."/>
            <person name="Peters R.S."/>
            <person name="Allen J.M."/>
            <person name="Petersen M."/>
            <person name="Donath A."/>
            <person name="Walden K.K."/>
            <person name="Kozlov A.M."/>
            <person name="Podsiadlowski L."/>
            <person name="Mayer C."/>
            <person name="Meusemann K."/>
            <person name="Vasilikopoulos A."/>
            <person name="Waterhouse R.M."/>
            <person name="Cameron S.L."/>
            <person name="Weirauch C."/>
            <person name="Swanson D.R."/>
            <person name="Percy D.M."/>
            <person name="Hardy N.B."/>
            <person name="Terry I."/>
            <person name="Liu S."/>
            <person name="Zhou X."/>
            <person name="Misof B."/>
            <person name="Robertson H.M."/>
            <person name="Yoshizawa K."/>
        </authorList>
    </citation>
    <scope>NUCLEOTIDE SEQUENCE</scope>
    <source>
        <tissue evidence="9">Whole organism</tissue>
    </source>
</reference>
<feature type="region of interest" description="Disordered" evidence="6">
    <location>
        <begin position="472"/>
        <end position="554"/>
    </location>
</feature>
<evidence type="ECO:0000259" key="7">
    <source>
        <dbReference type="SMART" id="SM00775"/>
    </source>
</evidence>
<protein>
    <recommendedName>
        <fullName evidence="4">phosphatidate phosphatase</fullName>
        <ecNumber evidence="4">3.1.3.4</ecNumber>
    </recommendedName>
</protein>
<feature type="compositionally biased region" description="Polar residues" evidence="6">
    <location>
        <begin position="503"/>
        <end position="512"/>
    </location>
</feature>
<dbReference type="RefSeq" id="XP_052124372.1">
    <property type="nucleotide sequence ID" value="XM_052268412.1"/>
</dbReference>
<feature type="compositionally biased region" description="Low complexity" evidence="6">
    <location>
        <begin position="254"/>
        <end position="276"/>
    </location>
</feature>
<comment type="similarity">
    <text evidence="3">Belongs to the lipin family.</text>
</comment>
<dbReference type="GO" id="GO:0019432">
    <property type="term" value="P:triglyceride biosynthetic process"/>
    <property type="evidence" value="ECO:0007669"/>
    <property type="project" value="TreeGrafter"/>
</dbReference>
<feature type="compositionally biased region" description="Polar residues" evidence="6">
    <location>
        <begin position="627"/>
        <end position="636"/>
    </location>
</feature>
<comment type="cofactor">
    <cofactor evidence="2">
        <name>Mg(2+)</name>
        <dbReference type="ChEBI" id="CHEBI:18420"/>
    </cofactor>
</comment>
<proteinExistence type="inferred from homology"/>
<evidence type="ECO:0000256" key="1">
    <source>
        <dbReference type="ARBA" id="ARBA00001180"/>
    </source>
</evidence>
<organism evidence="8 9">
    <name type="scientific">Frankliniella occidentalis</name>
    <name type="common">Western flower thrips</name>
    <name type="synonym">Euthrips occidentalis</name>
    <dbReference type="NCBI Taxonomy" id="133901"/>
    <lineage>
        <taxon>Eukaryota</taxon>
        <taxon>Metazoa</taxon>
        <taxon>Ecdysozoa</taxon>
        <taxon>Arthropoda</taxon>
        <taxon>Hexapoda</taxon>
        <taxon>Insecta</taxon>
        <taxon>Pterygota</taxon>
        <taxon>Neoptera</taxon>
        <taxon>Paraneoptera</taxon>
        <taxon>Thysanoptera</taxon>
        <taxon>Terebrantia</taxon>
        <taxon>Thripoidea</taxon>
        <taxon>Thripidae</taxon>
        <taxon>Frankliniella</taxon>
    </lineage>
</organism>
<dbReference type="Pfam" id="PF08235">
    <property type="entry name" value="LNS2"/>
    <property type="match status" value="1"/>
</dbReference>
<feature type="compositionally biased region" description="Low complexity" evidence="6">
    <location>
        <begin position="360"/>
        <end position="388"/>
    </location>
</feature>
<comment type="catalytic activity">
    <reaction evidence="1">
        <text>a 1,2-diacyl-sn-glycero-3-phosphate + H2O = a 1,2-diacyl-sn-glycerol + phosphate</text>
        <dbReference type="Rhea" id="RHEA:27429"/>
        <dbReference type="ChEBI" id="CHEBI:15377"/>
        <dbReference type="ChEBI" id="CHEBI:17815"/>
        <dbReference type="ChEBI" id="CHEBI:43474"/>
        <dbReference type="ChEBI" id="CHEBI:58608"/>
        <dbReference type="EC" id="3.1.3.4"/>
    </reaction>
    <physiologicalReaction direction="left-to-right" evidence="1">
        <dbReference type="Rhea" id="RHEA:27430"/>
    </physiologicalReaction>
</comment>
<feature type="compositionally biased region" description="Basic residues" evidence="6">
    <location>
        <begin position="293"/>
        <end position="310"/>
    </location>
</feature>
<dbReference type="CTD" id="35790"/>
<dbReference type="EC" id="3.1.3.4" evidence="4"/>
<dbReference type="Pfam" id="PF04571">
    <property type="entry name" value="Lipin_N"/>
    <property type="match status" value="1"/>
</dbReference>
<dbReference type="GO" id="GO:0008195">
    <property type="term" value="F:phosphatidate phosphatase activity"/>
    <property type="evidence" value="ECO:0007669"/>
    <property type="project" value="UniProtKB-EC"/>
</dbReference>
<feature type="region of interest" description="Disordered" evidence="6">
    <location>
        <begin position="153"/>
        <end position="179"/>
    </location>
</feature>
<dbReference type="Pfam" id="PF16876">
    <property type="entry name" value="Lipin_mid"/>
    <property type="match status" value="1"/>
</dbReference>
<accession>A0A9C6U6A9</accession>
<dbReference type="Proteomes" id="UP000504606">
    <property type="component" value="Unplaced"/>
</dbReference>
<feature type="compositionally biased region" description="Polar residues" evidence="6">
    <location>
        <begin position="537"/>
        <end position="554"/>
    </location>
</feature>
<feature type="domain" description="LNS2/PITP" evidence="7">
    <location>
        <begin position="957"/>
        <end position="1113"/>
    </location>
</feature>
<dbReference type="GO" id="GO:0045944">
    <property type="term" value="P:positive regulation of transcription by RNA polymerase II"/>
    <property type="evidence" value="ECO:0007669"/>
    <property type="project" value="TreeGrafter"/>
</dbReference>
<dbReference type="InterPro" id="IPR007651">
    <property type="entry name" value="Lipin_N"/>
</dbReference>
<dbReference type="PANTHER" id="PTHR12181">
    <property type="entry name" value="LIPIN"/>
    <property type="match status" value="1"/>
</dbReference>
<dbReference type="GO" id="GO:0003713">
    <property type="term" value="F:transcription coactivator activity"/>
    <property type="evidence" value="ECO:0007669"/>
    <property type="project" value="TreeGrafter"/>
</dbReference>
<evidence type="ECO:0000256" key="6">
    <source>
        <dbReference type="SAM" id="MobiDB-lite"/>
    </source>
</evidence>
<evidence type="ECO:0000256" key="3">
    <source>
        <dbReference type="ARBA" id="ARBA00005476"/>
    </source>
</evidence>
<evidence type="ECO:0000313" key="8">
    <source>
        <dbReference type="Proteomes" id="UP000504606"/>
    </source>
</evidence>
<feature type="compositionally biased region" description="Basic and acidic residues" evidence="6">
    <location>
        <begin position="820"/>
        <end position="833"/>
    </location>
</feature>
<feature type="region of interest" description="Disordered" evidence="6">
    <location>
        <begin position="609"/>
        <end position="649"/>
    </location>
</feature>
<feature type="region of interest" description="Disordered" evidence="6">
    <location>
        <begin position="196"/>
        <end position="326"/>
    </location>
</feature>
<dbReference type="InterPro" id="IPR036412">
    <property type="entry name" value="HAD-like_sf"/>
</dbReference>
<dbReference type="InterPro" id="IPR031703">
    <property type="entry name" value="Lipin_mid"/>
</dbReference>
<evidence type="ECO:0000256" key="5">
    <source>
        <dbReference type="ARBA" id="ARBA00022801"/>
    </source>
</evidence>
<feature type="region of interest" description="Disordered" evidence="6">
    <location>
        <begin position="811"/>
        <end position="895"/>
    </location>
</feature>
<dbReference type="InterPro" id="IPR013209">
    <property type="entry name" value="LNS2"/>
</dbReference>
<keyword evidence="5" id="KW-0378">Hydrolase</keyword>
<feature type="region of interest" description="Disordered" evidence="6">
    <location>
        <begin position="412"/>
        <end position="442"/>
    </location>
</feature>
<dbReference type="KEGG" id="foc:113204489"/>
<dbReference type="PANTHER" id="PTHR12181:SF12">
    <property type="entry name" value="PHOSPHATIDATE PHOSPHATASE"/>
    <property type="match status" value="1"/>
</dbReference>
<feature type="compositionally biased region" description="Basic and acidic residues" evidence="6">
    <location>
        <begin position="863"/>
        <end position="872"/>
    </location>
</feature>
<feature type="compositionally biased region" description="Polar residues" evidence="6">
    <location>
        <begin position="846"/>
        <end position="856"/>
    </location>
</feature>
<feature type="region of interest" description="Disordered" evidence="6">
    <location>
        <begin position="355"/>
        <end position="388"/>
    </location>
</feature>
<evidence type="ECO:0000313" key="9">
    <source>
        <dbReference type="RefSeq" id="XP_052124372.1"/>
    </source>
</evidence>
<sequence>MYSMNYIGKFISNFRDFYNEINTATLTGAIDVIVVEQPDGSYTCSPFHVRFGKLGVLRSREKVVDIEINGEPLDIHMKLGDSGEAFFVEELDELSRDVPPHLACSPIPTEGGFPIHYHHDTELDPLGTLGPLAAAAAAQGLTEEWSRRRCNSEVVKRTPKETPTQKFAQDDIDEHKPSNDLPYEWPHEYGPATEFASDAYPVMPPPPAPASSATTAAASSVPKTFKAETVSPSESSERTRKLSAVSGEFRPITSDSDSPSGGSRPAPQAATGPGAAEVVTTPEDGPEEASKVPGKRRRRKRSVMKKKGGLQRKNSEAGEASDTSASVVWESACSVLSAAGKQGAEVAVFTMDDVDGLQRTSPSPSSSTAADTMSADTPSSPSDLSKAAASLAAEISRDLSKLQDSSTDFHFFSDTEILPGNNSRKSEAILSRTTRSASDGILATKPVTKPINVPLVLPVPIPSSLLKFFPDEEDSRPCSPVQSDTEFETHKRPGSAGGGHSADPSSGVTQSWRWGELPSPPPKATGTGAGSPDRADNPSSYDEATKQQDSAAAQKSMLSGMFSFMKKTKRIRHNPESEGIYLSELNVEDLDPEVAALYFPTSYHRQGCPAPGECSSIQRDEDAESGNGPSLPQSPHSVEGAIGGPKSVDSDFEEPKHSFFDKKHFGDISISLCGNLNNTSGSIAEKFLQHLVTFEDFVNNPKILEDPNLVVRHDGQYYNWKAASPLMVSLLVFRRPLPQDVLKTLATVYMPDNKANVNSQGKQNDNVAGGRGYSSWFYWRRNDPKKMASDPGVGLTSSPYESDTAIKAASASTILEMPDDTYREGENSERDGRPLTLNIPPVGTDLTMSQDRNIGQDQGLHGLPKDSLREEGYNGSNSSDSDDAQRNKSGVKIPVERRSYYQAPEKYRKTLRLSSEQIAQLNLQEGTNEVVFSVTTAYQGTTRCKCNIYKWKYDDKIVISDIDGTITKSDVLGHILPIVGKDWAQSGVAQLFTKIQNNGYRLLYLSARAIGQARVTREYLRSIKQDDLSLPDGPLLLNPTSLMSALHREVIERKPEEFKISCLRDIQALFPSHCKPFYAGYGNKINDVWAYRAVGIPIFRIFTINHRGELKHELTQTFQSSYLNMSCIVDQMFPARLEDTSEDYTSFIFWREPVDEVHIDLGISSISSVSNSLPAKSGAVAEQASKKK</sequence>
<dbReference type="InterPro" id="IPR031315">
    <property type="entry name" value="LNS2/PITP"/>
</dbReference>
<dbReference type="GO" id="GO:0005634">
    <property type="term" value="C:nucleus"/>
    <property type="evidence" value="ECO:0007669"/>
    <property type="project" value="TreeGrafter"/>
</dbReference>
<feature type="compositionally biased region" description="Low complexity" evidence="6">
    <location>
        <begin position="210"/>
        <end position="222"/>
    </location>
</feature>
<dbReference type="InterPro" id="IPR026058">
    <property type="entry name" value="LIPIN"/>
</dbReference>
<dbReference type="AlphaFoldDB" id="A0A9C6U6A9"/>
<gene>
    <name evidence="9" type="primary">LOC113204489</name>
</gene>
<keyword evidence="8" id="KW-1185">Reference proteome</keyword>
<dbReference type="GeneID" id="113204489"/>